<dbReference type="SMART" id="SM00184">
    <property type="entry name" value="RING"/>
    <property type="match status" value="1"/>
</dbReference>
<dbReference type="FunFam" id="3.30.40.10:FF:000022">
    <property type="entry name" value="E3 ubiquitin-protein ligase RING1-like"/>
    <property type="match status" value="1"/>
</dbReference>
<keyword evidence="3" id="KW-0808">Transferase</keyword>
<comment type="caution">
    <text evidence="11">The sequence shown here is derived from an EMBL/GenBank/DDBJ whole genome shotgun (WGS) entry which is preliminary data.</text>
</comment>
<evidence type="ECO:0000256" key="6">
    <source>
        <dbReference type="ARBA" id="ARBA00022786"/>
    </source>
</evidence>
<evidence type="ECO:0000313" key="11">
    <source>
        <dbReference type="EMBL" id="CAK9184233.1"/>
    </source>
</evidence>
<keyword evidence="12" id="KW-1185">Reference proteome</keyword>
<evidence type="ECO:0000256" key="2">
    <source>
        <dbReference type="ARBA" id="ARBA00012483"/>
    </source>
</evidence>
<dbReference type="PROSITE" id="PS50089">
    <property type="entry name" value="ZF_RING_2"/>
    <property type="match status" value="1"/>
</dbReference>
<organism evidence="11 12">
    <name type="scientific">Ilex paraguariensis</name>
    <name type="common">yerba mate</name>
    <dbReference type="NCBI Taxonomy" id="185542"/>
    <lineage>
        <taxon>Eukaryota</taxon>
        <taxon>Viridiplantae</taxon>
        <taxon>Streptophyta</taxon>
        <taxon>Embryophyta</taxon>
        <taxon>Tracheophyta</taxon>
        <taxon>Spermatophyta</taxon>
        <taxon>Magnoliopsida</taxon>
        <taxon>eudicotyledons</taxon>
        <taxon>Gunneridae</taxon>
        <taxon>Pentapetalae</taxon>
        <taxon>asterids</taxon>
        <taxon>campanulids</taxon>
        <taxon>Aquifoliales</taxon>
        <taxon>Aquifoliaceae</taxon>
        <taxon>Ilex</taxon>
    </lineage>
</organism>
<dbReference type="PANTHER" id="PTHR15710:SF34">
    <property type="entry name" value="E3 UBIQUITIN-PROTEIN LIGASE RHC1A-RELATED"/>
    <property type="match status" value="1"/>
</dbReference>
<evidence type="ECO:0000256" key="7">
    <source>
        <dbReference type="ARBA" id="ARBA00022833"/>
    </source>
</evidence>
<feature type="domain" description="RING-type" evidence="10">
    <location>
        <begin position="34"/>
        <end position="75"/>
    </location>
</feature>
<evidence type="ECO:0000256" key="4">
    <source>
        <dbReference type="ARBA" id="ARBA00022723"/>
    </source>
</evidence>
<comment type="catalytic activity">
    <reaction evidence="1">
        <text>S-ubiquitinyl-[E2 ubiquitin-conjugating enzyme]-L-cysteine + [acceptor protein]-L-lysine = [E2 ubiquitin-conjugating enzyme]-L-cysteine + N(6)-ubiquitinyl-[acceptor protein]-L-lysine.</text>
        <dbReference type="EC" id="2.3.2.27"/>
    </reaction>
</comment>
<evidence type="ECO:0000256" key="9">
    <source>
        <dbReference type="SAM" id="MobiDB-lite"/>
    </source>
</evidence>
<evidence type="ECO:0000259" key="10">
    <source>
        <dbReference type="PROSITE" id="PS50089"/>
    </source>
</evidence>
<dbReference type="InterPro" id="IPR001841">
    <property type="entry name" value="Znf_RING"/>
</dbReference>
<gene>
    <name evidence="11" type="ORF">ILEXP_LOCUS54535</name>
</gene>
<keyword evidence="7" id="KW-0862">Zinc</keyword>
<dbReference type="GO" id="GO:0061630">
    <property type="term" value="F:ubiquitin protein ligase activity"/>
    <property type="evidence" value="ECO:0007669"/>
    <property type="project" value="UniProtKB-EC"/>
</dbReference>
<dbReference type="GO" id="GO:0008270">
    <property type="term" value="F:zinc ion binding"/>
    <property type="evidence" value="ECO:0007669"/>
    <property type="project" value="UniProtKB-KW"/>
</dbReference>
<keyword evidence="4" id="KW-0479">Metal-binding</keyword>
<reference evidence="11 12" key="1">
    <citation type="submission" date="2024-02" db="EMBL/GenBank/DDBJ databases">
        <authorList>
            <person name="Vignale AGUSTIN F."/>
            <person name="Sosa J E."/>
            <person name="Modenutti C."/>
        </authorList>
    </citation>
    <scope>NUCLEOTIDE SEQUENCE [LARGE SCALE GENOMIC DNA]</scope>
</reference>
<dbReference type="AlphaFoldDB" id="A0ABC8UT57"/>
<dbReference type="Proteomes" id="UP001642360">
    <property type="component" value="Unassembled WGS sequence"/>
</dbReference>
<dbReference type="Gene3D" id="3.30.40.10">
    <property type="entry name" value="Zinc/RING finger domain, C3HC4 (zinc finger)"/>
    <property type="match status" value="1"/>
</dbReference>
<dbReference type="SUPFAM" id="SSF57850">
    <property type="entry name" value="RING/U-box"/>
    <property type="match status" value="1"/>
</dbReference>
<dbReference type="Pfam" id="PF13639">
    <property type="entry name" value="zf-RING_2"/>
    <property type="match status" value="1"/>
</dbReference>
<feature type="region of interest" description="Disordered" evidence="9">
    <location>
        <begin position="126"/>
        <end position="145"/>
    </location>
</feature>
<evidence type="ECO:0000256" key="8">
    <source>
        <dbReference type="PROSITE-ProRule" id="PRU00175"/>
    </source>
</evidence>
<dbReference type="EC" id="2.3.2.27" evidence="2"/>
<protein>
    <recommendedName>
        <fullName evidence="2">RING-type E3 ubiquitin transferase</fullName>
        <ecNumber evidence="2">2.3.2.27</ecNumber>
    </recommendedName>
</protein>
<evidence type="ECO:0000313" key="12">
    <source>
        <dbReference type="Proteomes" id="UP001642360"/>
    </source>
</evidence>
<feature type="region of interest" description="Disordered" evidence="9">
    <location>
        <begin position="83"/>
        <end position="121"/>
    </location>
</feature>
<evidence type="ECO:0000256" key="1">
    <source>
        <dbReference type="ARBA" id="ARBA00000900"/>
    </source>
</evidence>
<evidence type="ECO:0000256" key="3">
    <source>
        <dbReference type="ARBA" id="ARBA00022679"/>
    </source>
</evidence>
<keyword evidence="6" id="KW-0833">Ubl conjugation pathway</keyword>
<dbReference type="EMBL" id="CAUOFW020008891">
    <property type="protein sequence ID" value="CAK9184233.1"/>
    <property type="molecule type" value="Genomic_DNA"/>
</dbReference>
<dbReference type="InterPro" id="IPR013083">
    <property type="entry name" value="Znf_RING/FYVE/PHD"/>
</dbReference>
<name>A0ABC8UT57_9AQUA</name>
<evidence type="ECO:0000256" key="5">
    <source>
        <dbReference type="ARBA" id="ARBA00022771"/>
    </source>
</evidence>
<proteinExistence type="predicted"/>
<dbReference type="PANTHER" id="PTHR15710">
    <property type="entry name" value="E3 UBIQUITIN-PROTEIN LIGASE PRAJA"/>
    <property type="match status" value="1"/>
</dbReference>
<keyword evidence="5 8" id="KW-0863">Zinc-finger</keyword>
<sequence>MNDWQSPPPAPWSAIDAMPTVTITQKHLKTNLACPVCTNEFELGSASRQMPCHHIYHSACIIRWLVRTNSCPLCRLGLPLLGPSSVPSDGRSSTGTGSSSGSNSEYPGGSSSTNTYGRNPLSSPLWSSNRTTYQHPEGNISTGTYEQIGMAHDGWPFDY</sequence>
<feature type="compositionally biased region" description="Low complexity" evidence="9">
    <location>
        <begin position="83"/>
        <end position="113"/>
    </location>
</feature>
<accession>A0ABC8UT57</accession>